<reference evidence="2" key="1">
    <citation type="submission" date="2020-09" db="EMBL/GenBank/DDBJ databases">
        <title>Pelobacter alkaliphilus sp. nov., a novel anaerobic arsenate-reducing bacterium from terrestrial mud volcano.</title>
        <authorList>
            <person name="Khomyakova M.A."/>
            <person name="Merkel A.Y."/>
            <person name="Slobodkin A.I."/>
        </authorList>
    </citation>
    <scope>NUCLEOTIDE SEQUENCE</scope>
    <source>
        <strain evidence="2">M08fum</strain>
    </source>
</reference>
<feature type="region of interest" description="Disordered" evidence="1">
    <location>
        <begin position="58"/>
        <end position="79"/>
    </location>
</feature>
<dbReference type="Proteomes" id="UP000632828">
    <property type="component" value="Unassembled WGS sequence"/>
</dbReference>
<organism evidence="2 3">
    <name type="scientific">Pelovirga terrestris</name>
    <dbReference type="NCBI Taxonomy" id="2771352"/>
    <lineage>
        <taxon>Bacteria</taxon>
        <taxon>Pseudomonadati</taxon>
        <taxon>Thermodesulfobacteriota</taxon>
        <taxon>Desulfuromonadia</taxon>
        <taxon>Geobacterales</taxon>
        <taxon>Geobacteraceae</taxon>
        <taxon>Pelovirga</taxon>
    </lineage>
</organism>
<evidence type="ECO:0000256" key="1">
    <source>
        <dbReference type="SAM" id="MobiDB-lite"/>
    </source>
</evidence>
<dbReference type="AlphaFoldDB" id="A0A8J6UPY7"/>
<evidence type="ECO:0000313" key="3">
    <source>
        <dbReference type="Proteomes" id="UP000632828"/>
    </source>
</evidence>
<dbReference type="RefSeq" id="WP_191156457.1">
    <property type="nucleotide sequence ID" value="NZ_JACWUN010000012.1"/>
</dbReference>
<protein>
    <submittedName>
        <fullName evidence="2">Uncharacterized protein</fullName>
    </submittedName>
</protein>
<comment type="caution">
    <text evidence="2">The sequence shown here is derived from an EMBL/GenBank/DDBJ whole genome shotgun (WGS) entry which is preliminary data.</text>
</comment>
<feature type="compositionally biased region" description="Polar residues" evidence="1">
    <location>
        <begin position="69"/>
        <end position="79"/>
    </location>
</feature>
<evidence type="ECO:0000313" key="2">
    <source>
        <dbReference type="EMBL" id="MBD1401159.1"/>
    </source>
</evidence>
<dbReference type="NCBIfam" id="NF045719">
    <property type="entry name" value="GSU3473_fam"/>
    <property type="match status" value="1"/>
</dbReference>
<accession>A0A8J6UPY7</accession>
<dbReference type="EMBL" id="JACWUN010000012">
    <property type="protein sequence ID" value="MBD1401159.1"/>
    <property type="molecule type" value="Genomic_DNA"/>
</dbReference>
<dbReference type="InterPro" id="IPR054686">
    <property type="entry name" value="GSU3473-like"/>
</dbReference>
<gene>
    <name evidence="2" type="ORF">ICT70_10780</name>
</gene>
<sequence length="79" mass="8888">MMKRQLIEVVYPDGTSGQVSNDVLDVLIATGKILKFRRAAGWVDIIRDQAYLRDYRNGGGFSGQDRRTPWQTAGTDLND</sequence>
<name>A0A8J6UPY7_9BACT</name>
<proteinExistence type="predicted"/>
<keyword evidence="3" id="KW-1185">Reference proteome</keyword>